<reference evidence="1 2" key="1">
    <citation type="submission" date="2014-07" db="EMBL/GenBank/DDBJ databases">
        <title>Methanogenic archaea and the global carbon cycle.</title>
        <authorList>
            <person name="Henriksen J.R."/>
            <person name="Luke J."/>
            <person name="Reinhart S."/>
            <person name="Benedict M.N."/>
            <person name="Youngblut N.D."/>
            <person name="Metcalf M.E."/>
            <person name="Whitaker R.J."/>
            <person name="Metcalf W.W."/>
        </authorList>
    </citation>
    <scope>NUCLEOTIDE SEQUENCE [LARGE SCALE GENOMIC DNA]</scope>
    <source>
        <strain evidence="1 2">SarPi</strain>
    </source>
</reference>
<evidence type="ECO:0000313" key="2">
    <source>
        <dbReference type="Proteomes" id="UP000033116"/>
    </source>
</evidence>
<evidence type="ECO:0000313" key="1">
    <source>
        <dbReference type="EMBL" id="AKB62791.1"/>
    </source>
</evidence>
<name>A0A0E3LT27_METMZ</name>
<sequence length="112" mass="12722">MIFLLGGPALPNFFEIRNNDAGTHEVTVEILDSHNSSIFKESYKLYPGERASEAKPSGLQYSTGMKKYTFKITLDNGIEEKNIPISLHRWSTAVIDIDWENEDPILIMVYTV</sequence>
<proteinExistence type="predicted"/>
<dbReference type="EMBL" id="CP009511">
    <property type="protein sequence ID" value="AKB62791.1"/>
    <property type="molecule type" value="Genomic_DNA"/>
</dbReference>
<gene>
    <name evidence="1" type="ORF">MSMAP_2806</name>
</gene>
<dbReference type="Proteomes" id="UP000033116">
    <property type="component" value="Chromosome"/>
</dbReference>
<accession>A0A0E3LT27</accession>
<organism evidence="1 2">
    <name type="scientific">Methanosarcina mazei SarPi</name>
    <dbReference type="NCBI Taxonomy" id="1434115"/>
    <lineage>
        <taxon>Archaea</taxon>
        <taxon>Methanobacteriati</taxon>
        <taxon>Methanobacteriota</taxon>
        <taxon>Stenosarchaea group</taxon>
        <taxon>Methanomicrobia</taxon>
        <taxon>Methanosarcinales</taxon>
        <taxon>Methanosarcinaceae</taxon>
        <taxon>Methanosarcina</taxon>
    </lineage>
</organism>
<dbReference type="PATRIC" id="fig|1434115.4.peg.3562"/>
<dbReference type="AlphaFoldDB" id="A0A0E3LT27"/>
<protein>
    <submittedName>
        <fullName evidence="1">Uncharacterized protein</fullName>
    </submittedName>
</protein>
<dbReference type="HOGENOM" id="CLU_134206_2_0_2"/>